<dbReference type="GO" id="GO:0003677">
    <property type="term" value="F:DNA binding"/>
    <property type="evidence" value="ECO:0007669"/>
    <property type="project" value="UniProtKB-UniRule"/>
</dbReference>
<proteinExistence type="inferred from homology"/>
<comment type="domain">
    <text evidence="6">Contains large globular domains required for ATP hydrolysis at each terminus and a third globular domain forming a flexible hinge near the middle of the molecule. These domains are separated by coiled-coil structures.</text>
</comment>
<keyword evidence="4 6" id="KW-0175">Coiled coil</keyword>
<dbReference type="HAMAP" id="MF_01894">
    <property type="entry name" value="Smc_prok"/>
    <property type="match status" value="1"/>
</dbReference>
<dbReference type="GO" id="GO:0030261">
    <property type="term" value="P:chromosome condensation"/>
    <property type="evidence" value="ECO:0007669"/>
    <property type="project" value="InterPro"/>
</dbReference>
<sequence length="1162" mass="131805">MRLKSIKLAGFKSFVDPTTVSFPSNMAAVVGPNGCGKSNIIDAVRWVMGESSAKNLRGESMTDVIFNGSNTRKPVTQASIELIFDNSDNSLVGEYAAFAEISIRRRVTRDGQNTYFLNGTKCRRRDITDIFLGTGLGPRSYSIIEQGMISKLIEAKPEELRNFIEEAAGISKYKERRRETENRIRRTQENLERLSDLREELERQLERLHRQAQAAEKYQEYKAEERQLKAQLLALRWQNLNQQVGSREQVIGDQEVAFEALVAEQRSADACIERLRDGHHELSERFNLVQGRFYSVGGDIARVEQSIQHGQQRLRQLQDDLREAEKARLETESHLGHDRTLLATLGEELEMLLPEQEMTAAAAEESAASLEEAEASMHGWQEQWDGFNQRSAEPRRQAEVQQSRIAQLEQSLERLAERQRRLNEELQQLVADPEDAAILELNEQLAAGELEQEALHLAEEQQAERLQQLREELQQAGQAQQQAQGELQRLNGRLASLEALQQAALDPGQGAGEWLREQNLLQRPRLAEGLRVEAGWELAVETVLGADLQAVLLDDFAGLDFTALEQGELRLASPAKGGARRAGSLLDKVESNHDLSPWLAAVRPVESLEQALAARAQLVEGESLISRDGYWVGRHFLRVRRAAEADSGVLARGQELERLQLEREEREAALAQLDERLLALRDDQRRQEELREQQRRQGQELARQLSELKAKLSASQAKAEQLGLRRRRLQDELQEAAEQREIEQEQLGEARLQLQDALDAMALDNEQRESLLASRDSLRERLDRVRQEARQHKDHAHQLAVRVGSLKAQHDSTRQALERLQMQAERLHERREQLSLNLEEGEAPLEELRIKLEELLERRMAVDDELRQARLALEDADRELRDAEKRRTQAEQQAQLLRSQLEQQRMDWQSLNVRRKALADQLAEDNYDLHGVIATLPAEATESAWEEELERMAARIARLGPINLAAIDEYQQQSERKRYLDAQDADLVEALETLENVIRKIDKETRNRFKDTFDQINGGLQALFPKVFGGGNAYLELTGEDLLDTGVTIMARPPGKKNSTIHLLSGGEKALTALALVFSIFQLNPAPFCMLDEVDAPLDDANVGRYARLVKEMSATVQFIYITHNKIAMEMADQLMGVTMHEPGCSRLVAVDVEEALAMVEA</sequence>
<name>A0A379JWT4_ECTOL</name>
<dbReference type="Pfam" id="PF06470">
    <property type="entry name" value="SMC_hinge"/>
    <property type="match status" value="1"/>
</dbReference>
<gene>
    <name evidence="6 9" type="primary">smc</name>
    <name evidence="9" type="ORF">NCTC10692_03446</name>
</gene>
<reference evidence="9 10" key="1">
    <citation type="submission" date="2018-06" db="EMBL/GenBank/DDBJ databases">
        <authorList>
            <consortium name="Pathogen Informatics"/>
            <person name="Doyle S."/>
        </authorList>
    </citation>
    <scope>NUCLEOTIDE SEQUENCE [LARGE SCALE GENOMIC DNA]</scope>
    <source>
        <strain evidence="9 10">NCTC10692</strain>
    </source>
</reference>
<feature type="binding site" evidence="6">
    <location>
        <begin position="32"/>
        <end position="39"/>
    </location>
    <ligand>
        <name>ATP</name>
        <dbReference type="ChEBI" id="CHEBI:30616"/>
    </ligand>
</feature>
<dbReference type="SUPFAM" id="SSF75553">
    <property type="entry name" value="Smc hinge domain"/>
    <property type="match status" value="1"/>
</dbReference>
<dbReference type="PIRSF" id="PIRSF005719">
    <property type="entry name" value="SMC"/>
    <property type="match status" value="1"/>
</dbReference>
<evidence type="ECO:0000256" key="5">
    <source>
        <dbReference type="ARBA" id="ARBA00023125"/>
    </source>
</evidence>
<dbReference type="InterPro" id="IPR024704">
    <property type="entry name" value="SMC"/>
</dbReference>
<dbReference type="CDD" id="cd03278">
    <property type="entry name" value="ABC_SMC_barmotin"/>
    <property type="match status" value="2"/>
</dbReference>
<keyword evidence="5 6" id="KW-0238">DNA-binding</keyword>
<feature type="coiled-coil region" evidence="6">
    <location>
        <begin position="656"/>
        <end position="907"/>
    </location>
</feature>
<comment type="subcellular location">
    <subcellularLocation>
        <location evidence="6">Cytoplasm</location>
    </subcellularLocation>
</comment>
<feature type="region of interest" description="Disordered" evidence="7">
    <location>
        <begin position="358"/>
        <end position="378"/>
    </location>
</feature>
<dbReference type="Gene3D" id="3.40.50.300">
    <property type="entry name" value="P-loop containing nucleotide triphosphate hydrolases"/>
    <property type="match status" value="2"/>
</dbReference>
<feature type="coiled-coil region" evidence="6">
    <location>
        <begin position="170"/>
        <end position="238"/>
    </location>
</feature>
<evidence type="ECO:0000256" key="2">
    <source>
        <dbReference type="ARBA" id="ARBA00022741"/>
    </source>
</evidence>
<dbReference type="InterPro" id="IPR003395">
    <property type="entry name" value="RecF/RecN/SMC_N"/>
</dbReference>
<evidence type="ECO:0000259" key="8">
    <source>
        <dbReference type="SMART" id="SM00968"/>
    </source>
</evidence>
<dbReference type="Proteomes" id="UP000255303">
    <property type="component" value="Unassembled WGS sequence"/>
</dbReference>
<dbReference type="GO" id="GO:0006260">
    <property type="term" value="P:DNA replication"/>
    <property type="evidence" value="ECO:0007669"/>
    <property type="project" value="UniProtKB-UniRule"/>
</dbReference>
<dbReference type="SUPFAM" id="SSF52540">
    <property type="entry name" value="P-loop containing nucleoside triphosphate hydrolases"/>
    <property type="match status" value="2"/>
</dbReference>
<dbReference type="GO" id="GO:0016887">
    <property type="term" value="F:ATP hydrolysis activity"/>
    <property type="evidence" value="ECO:0007669"/>
    <property type="project" value="InterPro"/>
</dbReference>
<evidence type="ECO:0000256" key="4">
    <source>
        <dbReference type="ARBA" id="ARBA00023054"/>
    </source>
</evidence>
<comment type="similarity">
    <text evidence="6">Belongs to the SMC family.</text>
</comment>
<dbReference type="SMART" id="SM00968">
    <property type="entry name" value="SMC_hinge"/>
    <property type="match status" value="1"/>
</dbReference>
<comment type="function">
    <text evidence="6">Required for chromosome condensation and partitioning.</text>
</comment>
<keyword evidence="2 6" id="KW-0547">Nucleotide-binding</keyword>
<evidence type="ECO:0000313" key="10">
    <source>
        <dbReference type="Proteomes" id="UP000255303"/>
    </source>
</evidence>
<dbReference type="GO" id="GO:0005737">
    <property type="term" value="C:cytoplasm"/>
    <property type="evidence" value="ECO:0007669"/>
    <property type="project" value="UniProtKB-SubCell"/>
</dbReference>
<keyword evidence="1 6" id="KW-0963">Cytoplasm</keyword>
<organism evidence="9 10">
    <name type="scientific">Ectopseudomonas oleovorans</name>
    <name type="common">Pseudomonas oleovorans</name>
    <dbReference type="NCBI Taxonomy" id="301"/>
    <lineage>
        <taxon>Bacteria</taxon>
        <taxon>Pseudomonadati</taxon>
        <taxon>Pseudomonadota</taxon>
        <taxon>Gammaproteobacteria</taxon>
        <taxon>Pseudomonadales</taxon>
        <taxon>Pseudomonadaceae</taxon>
        <taxon>Ectopseudomonas</taxon>
    </lineage>
</organism>
<evidence type="ECO:0000256" key="3">
    <source>
        <dbReference type="ARBA" id="ARBA00022840"/>
    </source>
</evidence>
<dbReference type="InterPro" id="IPR036277">
    <property type="entry name" value="SMC_hinge_sf"/>
</dbReference>
<accession>A0A379JWT4</accession>
<evidence type="ECO:0000313" key="9">
    <source>
        <dbReference type="EMBL" id="SUD52945.1"/>
    </source>
</evidence>
<dbReference type="GO" id="GO:0007059">
    <property type="term" value="P:chromosome segregation"/>
    <property type="evidence" value="ECO:0007669"/>
    <property type="project" value="UniProtKB-UniRule"/>
</dbReference>
<dbReference type="RefSeq" id="WP_074857900.1">
    <property type="nucleotide sequence ID" value="NZ_FNZC01000023.1"/>
</dbReference>
<comment type="subunit">
    <text evidence="6">Homodimer.</text>
</comment>
<dbReference type="InterPro" id="IPR011890">
    <property type="entry name" value="SMC_prok"/>
</dbReference>
<dbReference type="InterPro" id="IPR010935">
    <property type="entry name" value="SMC_hinge"/>
</dbReference>
<evidence type="ECO:0000256" key="6">
    <source>
        <dbReference type="HAMAP-Rule" id="MF_01894"/>
    </source>
</evidence>
<dbReference type="AlphaFoldDB" id="A0A379JWT4"/>
<dbReference type="PANTHER" id="PTHR43977">
    <property type="entry name" value="STRUCTURAL MAINTENANCE OF CHROMOSOMES PROTEIN 3"/>
    <property type="match status" value="1"/>
</dbReference>
<protein>
    <recommendedName>
        <fullName evidence="6">Chromosome partition protein Smc</fullName>
    </recommendedName>
</protein>
<evidence type="ECO:0000256" key="7">
    <source>
        <dbReference type="SAM" id="MobiDB-lite"/>
    </source>
</evidence>
<dbReference type="Pfam" id="PF02463">
    <property type="entry name" value="SMC_N"/>
    <property type="match status" value="1"/>
</dbReference>
<dbReference type="GO" id="GO:0005524">
    <property type="term" value="F:ATP binding"/>
    <property type="evidence" value="ECO:0007669"/>
    <property type="project" value="UniProtKB-UniRule"/>
</dbReference>
<evidence type="ECO:0000256" key="1">
    <source>
        <dbReference type="ARBA" id="ARBA00022490"/>
    </source>
</evidence>
<feature type="compositionally biased region" description="Low complexity" evidence="7">
    <location>
        <begin position="358"/>
        <end position="370"/>
    </location>
</feature>
<keyword evidence="3 6" id="KW-0067">ATP-binding</keyword>
<feature type="domain" description="SMC hinge" evidence="8">
    <location>
        <begin position="520"/>
        <end position="615"/>
    </location>
</feature>
<dbReference type="InterPro" id="IPR027417">
    <property type="entry name" value="P-loop_NTPase"/>
</dbReference>
<dbReference type="NCBIfam" id="TIGR02168">
    <property type="entry name" value="SMC_prok_B"/>
    <property type="match status" value="1"/>
</dbReference>
<dbReference type="EMBL" id="UGUV01000002">
    <property type="protein sequence ID" value="SUD52945.1"/>
    <property type="molecule type" value="Genomic_DNA"/>
</dbReference>
<dbReference type="GO" id="GO:0007062">
    <property type="term" value="P:sister chromatid cohesion"/>
    <property type="evidence" value="ECO:0007669"/>
    <property type="project" value="InterPro"/>
</dbReference>
<dbReference type="GO" id="GO:0005694">
    <property type="term" value="C:chromosome"/>
    <property type="evidence" value="ECO:0007669"/>
    <property type="project" value="InterPro"/>
</dbReference>